<sequence length="309" mass="34037">MEAESNGYFSKSQSDLDIAPLHFLLPSPGSEMKESGQQRERERQWKSHPQSVEAMLSCKYSAGKGIIPRVEWKKLTTRDVSFVYYKGDLVGDLKGRAEMIDSSIRIRNVTRKDSARYRCEVSAPTERGQNLAETIITLTVLVASAAPSCEVPSSAMSGTVVQLSCKENEGSPASEYKWYRNGVALLENTGTGSAKIGNISYTMNKKTGTLLFNTVSKKDTGEYYCEASNGIGLPQKCSVKRMQVDDLNISGIIAAVVVVALVMALCGLGVFYAQRKGYFSKESSSQKKSSDYKYTPSEKDFKHTKSFVI</sequence>
<evidence type="ECO:0000259" key="15">
    <source>
        <dbReference type="PROSITE" id="PS50835"/>
    </source>
</evidence>
<evidence type="ECO:0000313" key="16">
    <source>
        <dbReference type="EMBL" id="TFK02609.1"/>
    </source>
</evidence>
<evidence type="ECO:0000256" key="8">
    <source>
        <dbReference type="ARBA" id="ARBA00022949"/>
    </source>
</evidence>
<organism evidence="16 17">
    <name type="scientific">Platysternon megacephalum</name>
    <name type="common">big-headed turtle</name>
    <dbReference type="NCBI Taxonomy" id="55544"/>
    <lineage>
        <taxon>Eukaryota</taxon>
        <taxon>Metazoa</taxon>
        <taxon>Chordata</taxon>
        <taxon>Craniata</taxon>
        <taxon>Vertebrata</taxon>
        <taxon>Euteleostomi</taxon>
        <taxon>Archelosauria</taxon>
        <taxon>Testudinata</taxon>
        <taxon>Testudines</taxon>
        <taxon>Cryptodira</taxon>
        <taxon>Durocryptodira</taxon>
        <taxon>Testudinoidea</taxon>
        <taxon>Platysternidae</taxon>
        <taxon>Platysternon</taxon>
    </lineage>
</organism>
<dbReference type="SMART" id="SM00408">
    <property type="entry name" value="IGc2"/>
    <property type="match status" value="2"/>
</dbReference>
<dbReference type="PROSITE" id="PS50835">
    <property type="entry name" value="IG_LIKE"/>
    <property type="match status" value="2"/>
</dbReference>
<feature type="domain" description="Ig-like" evidence="15">
    <location>
        <begin position="20"/>
        <end position="137"/>
    </location>
</feature>
<dbReference type="PANTHER" id="PTHR44663:SF2">
    <property type="entry name" value="JUNCTIONAL ADHESION MOLECULE B"/>
    <property type="match status" value="1"/>
</dbReference>
<protein>
    <submittedName>
        <fullName evidence="16">Transmembrane protein 247</fullName>
    </submittedName>
</protein>
<evidence type="ECO:0000256" key="12">
    <source>
        <dbReference type="ARBA" id="ARBA00023319"/>
    </source>
</evidence>
<dbReference type="InterPro" id="IPR013783">
    <property type="entry name" value="Ig-like_fold"/>
</dbReference>
<keyword evidence="9 14" id="KW-1133">Transmembrane helix</keyword>
<dbReference type="STRING" id="55544.A0A4D9DYG8"/>
<dbReference type="AlphaFoldDB" id="A0A4D9DYG8"/>
<keyword evidence="4" id="KW-0796">Tight junction</keyword>
<evidence type="ECO:0000256" key="10">
    <source>
        <dbReference type="ARBA" id="ARBA00023136"/>
    </source>
</evidence>
<dbReference type="GO" id="GO:0009986">
    <property type="term" value="C:cell surface"/>
    <property type="evidence" value="ECO:0007669"/>
    <property type="project" value="TreeGrafter"/>
</dbReference>
<evidence type="ECO:0000256" key="4">
    <source>
        <dbReference type="ARBA" id="ARBA00022427"/>
    </source>
</evidence>
<dbReference type="FunFam" id="2.60.40.10:FF:000342">
    <property type="entry name" value="Junctional adhesion molecule A"/>
    <property type="match status" value="1"/>
</dbReference>
<feature type="domain" description="Ig-like" evidence="15">
    <location>
        <begin position="147"/>
        <end position="250"/>
    </location>
</feature>
<feature type="region of interest" description="Disordered" evidence="13">
    <location>
        <begin position="27"/>
        <end position="50"/>
    </location>
</feature>
<gene>
    <name evidence="16" type="ORF">DR999_PMT15059</name>
</gene>
<evidence type="ECO:0000256" key="6">
    <source>
        <dbReference type="ARBA" id="ARBA00022692"/>
    </source>
</evidence>
<dbReference type="SMART" id="SM00406">
    <property type="entry name" value="IGv"/>
    <property type="match status" value="2"/>
</dbReference>
<dbReference type="InterPro" id="IPR042625">
    <property type="entry name" value="JAM2"/>
</dbReference>
<keyword evidence="17" id="KW-1185">Reference proteome</keyword>
<dbReference type="InterPro" id="IPR003598">
    <property type="entry name" value="Ig_sub2"/>
</dbReference>
<dbReference type="InterPro" id="IPR007110">
    <property type="entry name" value="Ig-like_dom"/>
</dbReference>
<evidence type="ECO:0000256" key="14">
    <source>
        <dbReference type="SAM" id="Phobius"/>
    </source>
</evidence>
<evidence type="ECO:0000256" key="9">
    <source>
        <dbReference type="ARBA" id="ARBA00022989"/>
    </source>
</evidence>
<evidence type="ECO:0000256" key="2">
    <source>
        <dbReference type="ARBA" id="ARBA00004435"/>
    </source>
</evidence>
<keyword evidence="10 14" id="KW-0472">Membrane</keyword>
<dbReference type="InterPro" id="IPR003599">
    <property type="entry name" value="Ig_sub"/>
</dbReference>
<evidence type="ECO:0000256" key="5">
    <source>
        <dbReference type="ARBA" id="ARBA00022475"/>
    </source>
</evidence>
<keyword evidence="6 14" id="KW-0812">Transmembrane</keyword>
<keyword evidence="12" id="KW-0393">Immunoglobulin domain</keyword>
<keyword evidence="7" id="KW-0732">Signal</keyword>
<dbReference type="InterPro" id="IPR036179">
    <property type="entry name" value="Ig-like_dom_sf"/>
</dbReference>
<feature type="transmembrane region" description="Helical" evidence="14">
    <location>
        <begin position="249"/>
        <end position="273"/>
    </location>
</feature>
<keyword evidence="5" id="KW-1003">Cell membrane</keyword>
<comment type="similarity">
    <text evidence="3">Belongs to the immunoglobulin superfamily.</text>
</comment>
<keyword evidence="11" id="KW-1015">Disulfide bond</keyword>
<dbReference type="InterPro" id="IPR013106">
    <property type="entry name" value="Ig_V-set"/>
</dbReference>
<evidence type="ECO:0000256" key="1">
    <source>
        <dbReference type="ARBA" id="ARBA00004251"/>
    </source>
</evidence>
<evidence type="ECO:0000256" key="13">
    <source>
        <dbReference type="SAM" id="MobiDB-lite"/>
    </source>
</evidence>
<name>A0A4D9DYG8_9SAUR</name>
<evidence type="ECO:0000256" key="3">
    <source>
        <dbReference type="ARBA" id="ARBA00008637"/>
    </source>
</evidence>
<proteinExistence type="inferred from homology"/>
<evidence type="ECO:0000256" key="7">
    <source>
        <dbReference type="ARBA" id="ARBA00022729"/>
    </source>
</evidence>
<dbReference type="GO" id="GO:0098636">
    <property type="term" value="C:protein complex involved in cell adhesion"/>
    <property type="evidence" value="ECO:0007669"/>
    <property type="project" value="TreeGrafter"/>
</dbReference>
<dbReference type="Gene3D" id="2.60.40.10">
    <property type="entry name" value="Immunoglobulins"/>
    <property type="match status" value="2"/>
</dbReference>
<dbReference type="PANTHER" id="PTHR44663">
    <property type="entry name" value="JUNCTIONAL ADHESION MOLECULE B"/>
    <property type="match status" value="1"/>
</dbReference>
<comment type="caution">
    <text evidence="16">The sequence shown here is derived from an EMBL/GenBank/DDBJ whole genome shotgun (WGS) entry which is preliminary data.</text>
</comment>
<feature type="compositionally biased region" description="Basic and acidic residues" evidence="13">
    <location>
        <begin position="31"/>
        <end position="45"/>
    </location>
</feature>
<comment type="subcellular location">
    <subcellularLocation>
        <location evidence="2">Cell junction</location>
        <location evidence="2">Tight junction</location>
    </subcellularLocation>
    <subcellularLocation>
        <location evidence="1">Cell membrane</location>
        <topology evidence="1">Single-pass type I membrane protein</topology>
    </subcellularLocation>
</comment>
<evidence type="ECO:0000313" key="17">
    <source>
        <dbReference type="Proteomes" id="UP000297703"/>
    </source>
</evidence>
<reference evidence="16 17" key="2">
    <citation type="submission" date="2019-04" db="EMBL/GenBank/DDBJ databases">
        <title>The genome sequence of big-headed turtle.</title>
        <authorList>
            <person name="Gong S."/>
        </authorList>
    </citation>
    <scope>NUCLEOTIDE SEQUENCE [LARGE SCALE GENOMIC DNA]</scope>
    <source>
        <strain evidence="16">DO16091913</strain>
        <tissue evidence="16">Muscle</tissue>
    </source>
</reference>
<reference evidence="16 17" key="1">
    <citation type="submission" date="2019-04" db="EMBL/GenBank/DDBJ databases">
        <title>Draft genome of the big-headed turtle Platysternon megacephalum.</title>
        <authorList>
            <person name="Gong S."/>
        </authorList>
    </citation>
    <scope>NUCLEOTIDE SEQUENCE [LARGE SCALE GENOMIC DNA]</scope>
    <source>
        <strain evidence="16">DO16091913</strain>
        <tissue evidence="16">Muscle</tissue>
    </source>
</reference>
<dbReference type="GO" id="GO:0005886">
    <property type="term" value="C:plasma membrane"/>
    <property type="evidence" value="ECO:0007669"/>
    <property type="project" value="UniProtKB-SubCell"/>
</dbReference>
<dbReference type="GO" id="GO:0007159">
    <property type="term" value="P:leukocyte cell-cell adhesion"/>
    <property type="evidence" value="ECO:0007669"/>
    <property type="project" value="TreeGrafter"/>
</dbReference>
<dbReference type="GO" id="GO:0005923">
    <property type="term" value="C:bicellular tight junction"/>
    <property type="evidence" value="ECO:0007669"/>
    <property type="project" value="UniProtKB-SubCell"/>
</dbReference>
<dbReference type="SMART" id="SM00409">
    <property type="entry name" value="IG"/>
    <property type="match status" value="2"/>
</dbReference>
<dbReference type="Pfam" id="PF13927">
    <property type="entry name" value="Ig_3"/>
    <property type="match status" value="1"/>
</dbReference>
<dbReference type="OrthoDB" id="10015491at2759"/>
<accession>A0A4D9DYG8</accession>
<dbReference type="Proteomes" id="UP000297703">
    <property type="component" value="Unassembled WGS sequence"/>
</dbReference>
<dbReference type="EMBL" id="QXTE01000182">
    <property type="protein sequence ID" value="TFK02609.1"/>
    <property type="molecule type" value="Genomic_DNA"/>
</dbReference>
<dbReference type="SUPFAM" id="SSF48726">
    <property type="entry name" value="Immunoglobulin"/>
    <property type="match status" value="2"/>
</dbReference>
<evidence type="ECO:0000256" key="11">
    <source>
        <dbReference type="ARBA" id="ARBA00023157"/>
    </source>
</evidence>
<keyword evidence="8" id="KW-0965">Cell junction</keyword>